<comment type="caution">
    <text evidence="3">The sequence shown here is derived from an EMBL/GenBank/DDBJ whole genome shotgun (WGS) entry which is preliminary data.</text>
</comment>
<dbReference type="EMBL" id="QNRK01000029">
    <property type="protein sequence ID" value="RBP07089.1"/>
    <property type="molecule type" value="Genomic_DNA"/>
</dbReference>
<organism evidence="3 4">
    <name type="scientific">Roseiarcus fermentans</name>
    <dbReference type="NCBI Taxonomy" id="1473586"/>
    <lineage>
        <taxon>Bacteria</taxon>
        <taxon>Pseudomonadati</taxon>
        <taxon>Pseudomonadota</taxon>
        <taxon>Alphaproteobacteria</taxon>
        <taxon>Hyphomicrobiales</taxon>
        <taxon>Roseiarcaceae</taxon>
        <taxon>Roseiarcus</taxon>
    </lineage>
</organism>
<evidence type="ECO:0000313" key="4">
    <source>
        <dbReference type="Proteomes" id="UP000253529"/>
    </source>
</evidence>
<dbReference type="Proteomes" id="UP000253529">
    <property type="component" value="Unassembled WGS sequence"/>
</dbReference>
<dbReference type="InterPro" id="IPR035901">
    <property type="entry name" value="GIY-YIG_endonuc_sf"/>
</dbReference>
<gene>
    <name evidence="3" type="ORF">DFR50_12919</name>
</gene>
<evidence type="ECO:0000256" key="1">
    <source>
        <dbReference type="ARBA" id="ARBA00007435"/>
    </source>
</evidence>
<keyword evidence="4" id="KW-1185">Reference proteome</keyword>
<dbReference type="InterPro" id="IPR050190">
    <property type="entry name" value="UPF0213_domain"/>
</dbReference>
<dbReference type="SMART" id="SM00465">
    <property type="entry name" value="GIYc"/>
    <property type="match status" value="1"/>
</dbReference>
<dbReference type="Pfam" id="PF01541">
    <property type="entry name" value="GIY-YIG"/>
    <property type="match status" value="1"/>
</dbReference>
<feature type="domain" description="GIY-YIG" evidence="2">
    <location>
        <begin position="2"/>
        <end position="78"/>
    </location>
</feature>
<sequence length="96" mass="11461">MRGGWVYIMTNRPNGTLYTGVTSNIGRRAYEHREGLVEGFTKRYGLKRLVYMEFYERITDAIQRESNMKHWPRAWKAQLIVNYNPGWVDLFETLNQ</sequence>
<accession>A0A366F032</accession>
<name>A0A366F032_9HYPH</name>
<dbReference type="GO" id="GO:0004519">
    <property type="term" value="F:endonuclease activity"/>
    <property type="evidence" value="ECO:0007669"/>
    <property type="project" value="UniProtKB-KW"/>
</dbReference>
<keyword evidence="3" id="KW-0540">Nuclease</keyword>
<dbReference type="InterPro" id="IPR000305">
    <property type="entry name" value="GIY-YIG_endonuc"/>
</dbReference>
<dbReference type="PANTHER" id="PTHR34477:SF5">
    <property type="entry name" value="BSL5627 PROTEIN"/>
    <property type="match status" value="1"/>
</dbReference>
<keyword evidence="3" id="KW-0378">Hydrolase</keyword>
<reference evidence="3 4" key="1">
    <citation type="submission" date="2018-06" db="EMBL/GenBank/DDBJ databases">
        <title>Genomic Encyclopedia of Type Strains, Phase IV (KMG-IV): sequencing the most valuable type-strain genomes for metagenomic binning, comparative biology and taxonomic classification.</title>
        <authorList>
            <person name="Goeker M."/>
        </authorList>
    </citation>
    <scope>NUCLEOTIDE SEQUENCE [LARGE SCALE GENOMIC DNA]</scope>
    <source>
        <strain evidence="3 4">DSM 24875</strain>
    </source>
</reference>
<evidence type="ECO:0000259" key="2">
    <source>
        <dbReference type="PROSITE" id="PS50164"/>
    </source>
</evidence>
<dbReference type="AlphaFoldDB" id="A0A366F032"/>
<proteinExistence type="inferred from homology"/>
<dbReference type="PANTHER" id="PTHR34477">
    <property type="entry name" value="UPF0213 PROTEIN YHBQ"/>
    <property type="match status" value="1"/>
</dbReference>
<evidence type="ECO:0000313" key="3">
    <source>
        <dbReference type="EMBL" id="RBP07089.1"/>
    </source>
</evidence>
<dbReference type="OrthoDB" id="287318at2"/>
<protein>
    <submittedName>
        <fullName evidence="3">Putative endonuclease</fullName>
    </submittedName>
</protein>
<comment type="similarity">
    <text evidence="1">Belongs to the UPF0213 family.</text>
</comment>
<keyword evidence="3" id="KW-0255">Endonuclease</keyword>
<dbReference type="PROSITE" id="PS50164">
    <property type="entry name" value="GIY_YIG"/>
    <property type="match status" value="1"/>
</dbReference>
<dbReference type="CDD" id="cd10448">
    <property type="entry name" value="GIY-YIG_unchar_3"/>
    <property type="match status" value="1"/>
</dbReference>
<dbReference type="Gene3D" id="3.40.1440.10">
    <property type="entry name" value="GIY-YIG endonuclease"/>
    <property type="match status" value="1"/>
</dbReference>
<dbReference type="SUPFAM" id="SSF82771">
    <property type="entry name" value="GIY-YIG endonuclease"/>
    <property type="match status" value="1"/>
</dbReference>
<dbReference type="RefSeq" id="WP_113891463.1">
    <property type="nucleotide sequence ID" value="NZ_QNRK01000029.1"/>
</dbReference>